<reference evidence="3" key="2">
    <citation type="submission" date="2015-07" db="EMBL/GenBank/DDBJ databases">
        <title>Contrasting host-pathogen interactions and genome evolution in two generalist and specialist microsporidian pathogens of mosquitoes.</title>
        <authorList>
            <consortium name="The Broad Institute Genomics Platform"/>
            <consortium name="The Broad Institute Genome Sequencing Center for Infectious Disease"/>
            <person name="Cuomo C.A."/>
            <person name="Sanscrainte N.D."/>
            <person name="Goldberg J.M."/>
            <person name="Heiman D."/>
            <person name="Young S."/>
            <person name="Zeng Q."/>
            <person name="Becnel J.J."/>
            <person name="Birren B.W."/>
        </authorList>
    </citation>
    <scope>NUCLEOTIDE SEQUENCE [LARGE SCALE GENOMIC DNA]</scope>
    <source>
        <strain evidence="3">USNM 41457</strain>
    </source>
</reference>
<feature type="compositionally biased region" description="Basic and acidic residues" evidence="1">
    <location>
        <begin position="782"/>
        <end position="794"/>
    </location>
</feature>
<evidence type="ECO:0000256" key="1">
    <source>
        <dbReference type="SAM" id="MobiDB-lite"/>
    </source>
</evidence>
<evidence type="ECO:0000313" key="2">
    <source>
        <dbReference type="EMBL" id="EJW03956.1"/>
    </source>
</evidence>
<feature type="compositionally biased region" description="Polar residues" evidence="1">
    <location>
        <begin position="678"/>
        <end position="687"/>
    </location>
</feature>
<comment type="caution">
    <text evidence="2">The sequence shown here is derived from an EMBL/GenBank/DDBJ whole genome shotgun (WGS) entry which is preliminary data.</text>
</comment>
<dbReference type="STRING" id="1003232.J9D842"/>
<gene>
    <name evidence="2" type="ORF">EDEG_01749</name>
</gene>
<accession>J9D842</accession>
<feature type="compositionally biased region" description="Basic and acidic residues" evidence="1">
    <location>
        <begin position="652"/>
        <end position="667"/>
    </location>
</feature>
<dbReference type="EMBL" id="AFBI03000026">
    <property type="protein sequence ID" value="EJW03956.1"/>
    <property type="molecule type" value="Genomic_DNA"/>
</dbReference>
<feature type="compositionally biased region" description="Basic and acidic residues" evidence="1">
    <location>
        <begin position="741"/>
        <end position="759"/>
    </location>
</feature>
<dbReference type="HOGENOM" id="CLU_299759_0_0_1"/>
<dbReference type="Proteomes" id="UP000003163">
    <property type="component" value="Unassembled WGS sequence"/>
</dbReference>
<feature type="region of interest" description="Disordered" evidence="1">
    <location>
        <begin position="646"/>
        <end position="812"/>
    </location>
</feature>
<organism evidence="2 3">
    <name type="scientific">Edhazardia aedis (strain USNM 41457)</name>
    <name type="common">Microsporidian parasite</name>
    <dbReference type="NCBI Taxonomy" id="1003232"/>
    <lineage>
        <taxon>Eukaryota</taxon>
        <taxon>Fungi</taxon>
        <taxon>Fungi incertae sedis</taxon>
        <taxon>Microsporidia</taxon>
        <taxon>Edhazardia</taxon>
    </lineage>
</organism>
<keyword evidence="3" id="KW-1185">Reference proteome</keyword>
<dbReference type="VEuPathDB" id="MicrosporidiaDB:EDEG_01749"/>
<feature type="compositionally biased region" description="Basic and acidic residues" evidence="1">
    <location>
        <begin position="708"/>
        <end position="725"/>
    </location>
</feature>
<name>J9D842_EDHAE</name>
<dbReference type="InParanoid" id="J9D842"/>
<proteinExistence type="predicted"/>
<reference evidence="2 3" key="1">
    <citation type="submission" date="2011-08" db="EMBL/GenBank/DDBJ databases">
        <authorList>
            <person name="Liu Z.J."/>
            <person name="Shi F.L."/>
            <person name="Lu J.Q."/>
            <person name="Li M."/>
            <person name="Wang Z.L."/>
        </authorList>
    </citation>
    <scope>NUCLEOTIDE SEQUENCE [LARGE SCALE GENOMIC DNA]</scope>
    <source>
        <strain evidence="2 3">USNM 41457</strain>
    </source>
</reference>
<dbReference type="AlphaFoldDB" id="J9D842"/>
<sequence length="1000" mass="117441">MFYIEDQVYNFDENDQEWLQNIFYNDKIIELNCKTFFEQIQSNEENTAEQISNNIPNSENMLRKDSVFSNKTDIKTIKSTDLLDESHKKSIYVDQIENNFISSDKNHVFSHKNDTENIKSTNSIDESHKKSIYVDQIENNFISSDKNHVFSHKNDTENIKSTNSIDESFKKSKIISQTRYNSKSPEQNFLKNNLLNHIIKNVFQHQKLSNNYNITFFDNFYITIPDSFDHIIKSEVCKNSKSEKTDESSEEETPSFPFLNENLFIHYDALFSKHHGIYHYFSKHFNELCFQKNYSWFLVLLVTDLKYERIVEYLINTNIYQYLERQNFIELLLALINNESNAVYSSYTVQNKHNLHVNTKADINIRKYRDWSLLNNTFLDQETINLIYNVSLQYKSFAIEIKIGKIRHNLSRTFRKNIKDIEKYRKILLHSTLDYIKEVSFGKISCECQKSDYHNIEKYFLDKSLSEKIINDNIELYNVLLKEGMCSNHENMIANTNKHILHSNSSGESVFNTSINSFAKILSNQQKNKKAKICTDQKNIRKESQCLWKNYKITSNSIKYNEYIEFNVPKLFYTREVEEKYSEREIHIAKLFNEYITAYKNFKKSDTQEISYLFGIFLNNNWCPVYLEKLYNYIQSKKIYKEEETQTGLKKGKGEENISKDVRNDKEFDSEEDFDNVSCDSTDSAISYENDGEIDNIKDAENSDFDDLDKSEIEEKYNNEDEKQNENANNIADEDNQNNKNKFDRNHTENSQDINKNDMENIDFDNQISDDATYLNEDDGDMREKNNKIDKNDSEQESAEISNEVSDLDVNEQENFSNCISTIEERSDPENSDNSDLESNEDLVENIIDLDDFCGKDPSQQISISNTAQNQINNKIDDQNKQNDNICDYKKTQNIQNDIQTANEAINYDSYVPGNSELERALTADSQGENEMLDNEGEFNSSTNEPLKYTENRKIDLDQYKKQDKNGTALANILRNTLISNKKNRYCGNYKSGKKLNIKK</sequence>
<evidence type="ECO:0000313" key="3">
    <source>
        <dbReference type="Proteomes" id="UP000003163"/>
    </source>
</evidence>
<protein>
    <submittedName>
        <fullName evidence="2">Uncharacterized protein</fullName>
    </submittedName>
</protein>